<dbReference type="InterPro" id="IPR017927">
    <property type="entry name" value="FAD-bd_FR_type"/>
</dbReference>
<sequence length="380" mass="42422">MVNKEEIEIIHSTVPILQDKGVEITSKFYKRMFENHPELRNMFNQPNHKQGLQSTALATAVLAAAQHIEDLTPIVPVVIPIAHKHCGLEVKPEHYPIVGENLLAAIMEVTGLEADDPIIETWGKAYGEIADAFIGIEKDIYANLAWEGFKPFEVLAVREETDIIKSFTVKSDEVKNIDYSPGQYITVDVQVPDLPYRAKRHYSIVDVQDDKLTFAVRKEELDGNRGEVSTYLHEQINEGSTINLSAPVGVFGLENTDKPQLFIGSGIGVTPLFPMYRTAAETGADAQFIQVSDDADRVAFEVELKNIAAADNAELHTHLRDEEGYLMSEELQKFLKDEQEIYVCGGVTFIQSIVKELGKAGVDKGRIHYEIFIPRLSLAV</sequence>
<dbReference type="OrthoDB" id="9801223at2"/>
<dbReference type="PRINTS" id="PR00409">
    <property type="entry name" value="PHDIOXRDTASE"/>
</dbReference>
<dbReference type="InterPro" id="IPR009050">
    <property type="entry name" value="Globin-like_sf"/>
</dbReference>
<evidence type="ECO:0000256" key="8">
    <source>
        <dbReference type="ARBA" id="ARBA00023004"/>
    </source>
</evidence>
<comment type="cofactor">
    <cofactor evidence="1">
        <name>heme b</name>
        <dbReference type="ChEBI" id="CHEBI:60344"/>
    </cofactor>
</comment>
<dbReference type="Pfam" id="PF00970">
    <property type="entry name" value="FAD_binding_6"/>
    <property type="match status" value="1"/>
</dbReference>
<keyword evidence="6" id="KW-0479">Metal-binding</keyword>
<evidence type="ECO:0000256" key="3">
    <source>
        <dbReference type="ARBA" id="ARBA00012229"/>
    </source>
</evidence>
<evidence type="ECO:0000313" key="15">
    <source>
        <dbReference type="EMBL" id="SDJ89791.1"/>
    </source>
</evidence>
<evidence type="ECO:0000313" key="16">
    <source>
        <dbReference type="Proteomes" id="UP000242700"/>
    </source>
</evidence>
<feature type="domain" description="Globin" evidence="13">
    <location>
        <begin position="1"/>
        <end position="138"/>
    </location>
</feature>
<gene>
    <name evidence="15" type="ORF">SAMN05216187_103161</name>
</gene>
<dbReference type="SUPFAM" id="SSF46458">
    <property type="entry name" value="Globin-like"/>
    <property type="match status" value="1"/>
</dbReference>
<dbReference type="AlphaFoldDB" id="A0A1G8XH11"/>
<dbReference type="GO" id="GO:0046210">
    <property type="term" value="P:nitric oxide catabolic process"/>
    <property type="evidence" value="ECO:0007669"/>
    <property type="project" value="TreeGrafter"/>
</dbReference>
<dbReference type="PROSITE" id="PS51384">
    <property type="entry name" value="FAD_FR"/>
    <property type="match status" value="1"/>
</dbReference>
<dbReference type="EMBL" id="FNFI01000003">
    <property type="protein sequence ID" value="SDJ89791.1"/>
    <property type="molecule type" value="Genomic_DNA"/>
</dbReference>
<organism evidence="15 16">
    <name type="scientific">Jeotgalicoccus aerolatus</name>
    <dbReference type="NCBI Taxonomy" id="709510"/>
    <lineage>
        <taxon>Bacteria</taxon>
        <taxon>Bacillati</taxon>
        <taxon>Bacillota</taxon>
        <taxon>Bacilli</taxon>
        <taxon>Bacillales</taxon>
        <taxon>Staphylococcaceae</taxon>
        <taxon>Jeotgalicoccus</taxon>
    </lineage>
</organism>
<dbReference type="InterPro" id="IPR000971">
    <property type="entry name" value="Globin"/>
</dbReference>
<evidence type="ECO:0000256" key="5">
    <source>
        <dbReference type="ARBA" id="ARBA00022621"/>
    </source>
</evidence>
<evidence type="ECO:0000256" key="6">
    <source>
        <dbReference type="ARBA" id="ARBA00022723"/>
    </source>
</evidence>
<accession>A0A1G8XH11</accession>
<dbReference type="Gene3D" id="2.40.30.10">
    <property type="entry name" value="Translation factors"/>
    <property type="match status" value="1"/>
</dbReference>
<dbReference type="GO" id="GO:0005344">
    <property type="term" value="F:oxygen carrier activity"/>
    <property type="evidence" value="ECO:0007669"/>
    <property type="project" value="UniProtKB-KW"/>
</dbReference>
<keyword evidence="8" id="KW-0408">Iron</keyword>
<keyword evidence="4 12" id="KW-0349">Heme</keyword>
<dbReference type="Pfam" id="PF00042">
    <property type="entry name" value="Globin"/>
    <property type="match status" value="1"/>
</dbReference>
<keyword evidence="7" id="KW-0521">NADP</keyword>
<comment type="similarity">
    <text evidence="2">In the C-terminal section; belongs to the flavoprotein pyridine nucleotide cytochrome reductase family.</text>
</comment>
<dbReference type="GO" id="GO:0071500">
    <property type="term" value="P:cellular response to nitrosative stress"/>
    <property type="evidence" value="ECO:0007669"/>
    <property type="project" value="TreeGrafter"/>
</dbReference>
<dbReference type="PANTHER" id="PTHR43396">
    <property type="entry name" value="FLAVOHEMOPROTEIN"/>
    <property type="match status" value="1"/>
</dbReference>
<dbReference type="Gene3D" id="1.10.490.10">
    <property type="entry name" value="Globins"/>
    <property type="match status" value="1"/>
</dbReference>
<reference evidence="16" key="1">
    <citation type="submission" date="2016-10" db="EMBL/GenBank/DDBJ databases">
        <authorList>
            <person name="Varghese N."/>
            <person name="Submissions S."/>
        </authorList>
    </citation>
    <scope>NUCLEOTIDE SEQUENCE [LARGE SCALE GENOMIC DNA]</scope>
    <source>
        <strain evidence="16">CGMCC 1.8911</strain>
    </source>
</reference>
<dbReference type="InterPro" id="IPR012292">
    <property type="entry name" value="Globin/Proto"/>
</dbReference>
<dbReference type="CDD" id="cd06184">
    <property type="entry name" value="flavohem_like_fad_nad_binding"/>
    <property type="match status" value="1"/>
</dbReference>
<dbReference type="FunFam" id="1.10.490.10:FF:000003">
    <property type="entry name" value="Flavohemoprotein"/>
    <property type="match status" value="1"/>
</dbReference>
<dbReference type="InterPro" id="IPR039261">
    <property type="entry name" value="FNR_nucleotide-bd"/>
</dbReference>
<comment type="catalytic activity">
    <reaction evidence="10">
        <text>2 nitric oxide + NADH + 2 O2 = 2 nitrate + NAD(+) + H(+)</text>
        <dbReference type="Rhea" id="RHEA:19469"/>
        <dbReference type="ChEBI" id="CHEBI:15378"/>
        <dbReference type="ChEBI" id="CHEBI:15379"/>
        <dbReference type="ChEBI" id="CHEBI:16480"/>
        <dbReference type="ChEBI" id="CHEBI:17632"/>
        <dbReference type="ChEBI" id="CHEBI:57540"/>
        <dbReference type="ChEBI" id="CHEBI:57945"/>
        <dbReference type="EC" id="1.14.12.17"/>
    </reaction>
</comment>
<dbReference type="InterPro" id="IPR008333">
    <property type="entry name" value="Cbr1-like_FAD-bd_dom"/>
</dbReference>
<dbReference type="STRING" id="586411.SAMN05216187_103161"/>
<comment type="catalytic activity">
    <reaction evidence="11">
        <text>2 nitric oxide + NADPH + 2 O2 = 2 nitrate + NADP(+) + H(+)</text>
        <dbReference type="Rhea" id="RHEA:19465"/>
        <dbReference type="ChEBI" id="CHEBI:15378"/>
        <dbReference type="ChEBI" id="CHEBI:15379"/>
        <dbReference type="ChEBI" id="CHEBI:16480"/>
        <dbReference type="ChEBI" id="CHEBI:17632"/>
        <dbReference type="ChEBI" id="CHEBI:57783"/>
        <dbReference type="ChEBI" id="CHEBI:58349"/>
        <dbReference type="EC" id="1.14.12.17"/>
    </reaction>
</comment>
<dbReference type="RefSeq" id="WP_092595844.1">
    <property type="nucleotide sequence ID" value="NZ_FNFI01000003.1"/>
</dbReference>
<evidence type="ECO:0000256" key="12">
    <source>
        <dbReference type="RuleBase" id="RU000356"/>
    </source>
</evidence>
<evidence type="ECO:0000256" key="1">
    <source>
        <dbReference type="ARBA" id="ARBA00001970"/>
    </source>
</evidence>
<dbReference type="Proteomes" id="UP000242700">
    <property type="component" value="Unassembled WGS sequence"/>
</dbReference>
<evidence type="ECO:0000256" key="2">
    <source>
        <dbReference type="ARBA" id="ARBA00006401"/>
    </source>
</evidence>
<keyword evidence="9" id="KW-0520">NAD</keyword>
<dbReference type="GO" id="GO:0008941">
    <property type="term" value="F:nitric oxide dioxygenase NAD(P)H activity"/>
    <property type="evidence" value="ECO:0007669"/>
    <property type="project" value="UniProtKB-EC"/>
</dbReference>
<protein>
    <recommendedName>
        <fullName evidence="3">nitric oxide dioxygenase</fullName>
        <ecNumber evidence="3">1.14.12.17</ecNumber>
    </recommendedName>
</protein>
<keyword evidence="5 12" id="KW-0561">Oxygen transport</keyword>
<keyword evidence="12" id="KW-0813">Transport</keyword>
<keyword evidence="15" id="KW-0560">Oxidoreductase</keyword>
<dbReference type="GO" id="GO:0019825">
    <property type="term" value="F:oxygen binding"/>
    <property type="evidence" value="ECO:0007669"/>
    <property type="project" value="InterPro"/>
</dbReference>
<proteinExistence type="inferred from homology"/>
<dbReference type="GO" id="GO:0020037">
    <property type="term" value="F:heme binding"/>
    <property type="evidence" value="ECO:0007669"/>
    <property type="project" value="InterPro"/>
</dbReference>
<keyword evidence="15" id="KW-0223">Dioxygenase</keyword>
<dbReference type="SUPFAM" id="SSF63380">
    <property type="entry name" value="Riboflavin synthase domain-like"/>
    <property type="match status" value="1"/>
</dbReference>
<evidence type="ECO:0000259" key="14">
    <source>
        <dbReference type="PROSITE" id="PS51384"/>
    </source>
</evidence>
<comment type="similarity">
    <text evidence="12">Belongs to the globin family.</text>
</comment>
<evidence type="ECO:0000259" key="13">
    <source>
        <dbReference type="PROSITE" id="PS01033"/>
    </source>
</evidence>
<dbReference type="GO" id="GO:0071949">
    <property type="term" value="F:FAD binding"/>
    <property type="evidence" value="ECO:0007669"/>
    <property type="project" value="TreeGrafter"/>
</dbReference>
<dbReference type="PANTHER" id="PTHR43396:SF3">
    <property type="entry name" value="FLAVOHEMOPROTEIN"/>
    <property type="match status" value="1"/>
</dbReference>
<dbReference type="PROSITE" id="PS01033">
    <property type="entry name" value="GLOBIN"/>
    <property type="match status" value="1"/>
</dbReference>
<evidence type="ECO:0000256" key="10">
    <source>
        <dbReference type="ARBA" id="ARBA00048649"/>
    </source>
</evidence>
<feature type="domain" description="FAD-binding FR-type" evidence="14">
    <location>
        <begin position="147"/>
        <end position="254"/>
    </location>
</feature>
<dbReference type="GO" id="GO:0046872">
    <property type="term" value="F:metal ion binding"/>
    <property type="evidence" value="ECO:0007669"/>
    <property type="project" value="UniProtKB-KW"/>
</dbReference>
<dbReference type="InterPro" id="IPR017938">
    <property type="entry name" value="Riboflavin_synthase-like_b-brl"/>
</dbReference>
<evidence type="ECO:0000256" key="7">
    <source>
        <dbReference type="ARBA" id="ARBA00022857"/>
    </source>
</evidence>
<dbReference type="SUPFAM" id="SSF52343">
    <property type="entry name" value="Ferredoxin reductase-like, C-terminal NADP-linked domain"/>
    <property type="match status" value="1"/>
</dbReference>
<name>A0A1G8XH11_9STAP</name>
<evidence type="ECO:0000256" key="11">
    <source>
        <dbReference type="ARBA" id="ARBA00049433"/>
    </source>
</evidence>
<evidence type="ECO:0000256" key="4">
    <source>
        <dbReference type="ARBA" id="ARBA00022617"/>
    </source>
</evidence>
<dbReference type="EC" id="1.14.12.17" evidence="3"/>
<evidence type="ECO:0000256" key="9">
    <source>
        <dbReference type="ARBA" id="ARBA00023027"/>
    </source>
</evidence>
<dbReference type="Gene3D" id="3.40.50.80">
    <property type="entry name" value="Nucleotide-binding domain of ferredoxin-NADP reductase (FNR) module"/>
    <property type="match status" value="1"/>
</dbReference>